<dbReference type="GO" id="GO:0050660">
    <property type="term" value="F:flavin adenine dinucleotide binding"/>
    <property type="evidence" value="ECO:0007669"/>
    <property type="project" value="TreeGrafter"/>
</dbReference>
<keyword evidence="5" id="KW-0521">NADP</keyword>
<comment type="caution">
    <text evidence="8">The sequence shown here is derived from an EMBL/GenBank/DDBJ whole genome shotgun (WGS) entry which is preliminary data.</text>
</comment>
<dbReference type="OrthoDB" id="66881at2759"/>
<reference evidence="8 9" key="1">
    <citation type="submission" date="2020-02" db="EMBL/GenBank/DDBJ databases">
        <authorList>
            <person name="Ma Q."/>
            <person name="Huang Y."/>
            <person name="Song X."/>
            <person name="Pei D."/>
        </authorList>
    </citation>
    <scope>NUCLEOTIDE SEQUENCE [LARGE SCALE GENOMIC DNA]</scope>
    <source>
        <strain evidence="8">Sxm20200214</strain>
        <tissue evidence="8">Leaf</tissue>
    </source>
</reference>
<dbReference type="GO" id="GO:0004497">
    <property type="term" value="F:monooxygenase activity"/>
    <property type="evidence" value="ECO:0007669"/>
    <property type="project" value="UniProtKB-KW"/>
</dbReference>
<evidence type="ECO:0000256" key="7">
    <source>
        <dbReference type="ARBA" id="ARBA00023033"/>
    </source>
</evidence>
<comment type="cofactor">
    <cofactor evidence="1">
        <name>FAD</name>
        <dbReference type="ChEBI" id="CHEBI:57692"/>
    </cofactor>
</comment>
<evidence type="ECO:0000256" key="5">
    <source>
        <dbReference type="ARBA" id="ARBA00022857"/>
    </source>
</evidence>
<name>A0A8X7TZI3_BRACI</name>
<sequence length="82" mass="9161">MFGVGFQDNDFFSDDGIPKNPFPNGWKGEAGLYAVGFTRKGLFGASLDAMSVAHDIACRWKEESKQHKKTAAARHRRCISHF</sequence>
<accession>A0A8X7TZI3</accession>
<dbReference type="PANTHER" id="PTHR43539:SF86">
    <property type="entry name" value="INDOLE-3-PYRUVATE MONOOXYGENASE YUCCA3-RELATED"/>
    <property type="match status" value="1"/>
</dbReference>
<protein>
    <recommendedName>
        <fullName evidence="10">Flavin-containing monooxygenase</fullName>
    </recommendedName>
</protein>
<comment type="similarity">
    <text evidence="2">Belongs to the FMO family.</text>
</comment>
<evidence type="ECO:0000256" key="4">
    <source>
        <dbReference type="ARBA" id="ARBA00022827"/>
    </source>
</evidence>
<organism evidence="8 9">
    <name type="scientific">Brassica carinata</name>
    <name type="common">Ethiopian mustard</name>
    <name type="synonym">Abyssinian cabbage</name>
    <dbReference type="NCBI Taxonomy" id="52824"/>
    <lineage>
        <taxon>Eukaryota</taxon>
        <taxon>Viridiplantae</taxon>
        <taxon>Streptophyta</taxon>
        <taxon>Embryophyta</taxon>
        <taxon>Tracheophyta</taxon>
        <taxon>Spermatophyta</taxon>
        <taxon>Magnoliopsida</taxon>
        <taxon>eudicotyledons</taxon>
        <taxon>Gunneridae</taxon>
        <taxon>Pentapetalae</taxon>
        <taxon>rosids</taxon>
        <taxon>malvids</taxon>
        <taxon>Brassicales</taxon>
        <taxon>Brassicaceae</taxon>
        <taxon>Brassiceae</taxon>
        <taxon>Brassica</taxon>
    </lineage>
</organism>
<dbReference type="InterPro" id="IPR050982">
    <property type="entry name" value="Auxin_biosynth/cation_transpt"/>
</dbReference>
<gene>
    <name evidence="8" type="ORF">Bca52824_079636</name>
</gene>
<evidence type="ECO:0000256" key="3">
    <source>
        <dbReference type="ARBA" id="ARBA00022630"/>
    </source>
</evidence>
<keyword evidence="7" id="KW-0503">Monooxygenase</keyword>
<keyword evidence="9" id="KW-1185">Reference proteome</keyword>
<dbReference type="AlphaFoldDB" id="A0A8X7TZI3"/>
<proteinExistence type="inferred from homology"/>
<dbReference type="PANTHER" id="PTHR43539">
    <property type="entry name" value="FLAVIN-BINDING MONOOXYGENASE-LIKE PROTEIN (AFU_ORTHOLOGUE AFUA_4G09220)"/>
    <property type="match status" value="1"/>
</dbReference>
<evidence type="ECO:0000313" key="8">
    <source>
        <dbReference type="EMBL" id="KAG2260342.1"/>
    </source>
</evidence>
<keyword evidence="4" id="KW-0274">FAD</keyword>
<evidence type="ECO:0000256" key="2">
    <source>
        <dbReference type="ARBA" id="ARBA00009183"/>
    </source>
</evidence>
<keyword evidence="3" id="KW-0285">Flavoprotein</keyword>
<dbReference type="EMBL" id="JAAMPC010000015">
    <property type="protein sequence ID" value="KAG2260342.1"/>
    <property type="molecule type" value="Genomic_DNA"/>
</dbReference>
<evidence type="ECO:0000256" key="6">
    <source>
        <dbReference type="ARBA" id="ARBA00023002"/>
    </source>
</evidence>
<evidence type="ECO:0000256" key="1">
    <source>
        <dbReference type="ARBA" id="ARBA00001974"/>
    </source>
</evidence>
<evidence type="ECO:0008006" key="10">
    <source>
        <dbReference type="Google" id="ProtNLM"/>
    </source>
</evidence>
<dbReference type="Proteomes" id="UP000886595">
    <property type="component" value="Unassembled WGS sequence"/>
</dbReference>
<evidence type="ECO:0000313" key="9">
    <source>
        <dbReference type="Proteomes" id="UP000886595"/>
    </source>
</evidence>
<keyword evidence="6" id="KW-0560">Oxidoreductase</keyword>